<dbReference type="UniPathway" id="UPA00109">
    <property type="reaction ID" value="UER00181"/>
</dbReference>
<gene>
    <name evidence="5" type="ORF">PX52LOC_08201</name>
</gene>
<dbReference type="InterPro" id="IPR001672">
    <property type="entry name" value="G6P_Isomerase"/>
</dbReference>
<evidence type="ECO:0000256" key="4">
    <source>
        <dbReference type="RuleBase" id="RU000612"/>
    </source>
</evidence>
<dbReference type="OrthoDB" id="140919at2"/>
<dbReference type="CDD" id="cd05016">
    <property type="entry name" value="SIS_PGI_2"/>
    <property type="match status" value="1"/>
</dbReference>
<dbReference type="PROSITE" id="PS51463">
    <property type="entry name" value="P_GLUCOSE_ISOMERASE_3"/>
    <property type="match status" value="1"/>
</dbReference>
<dbReference type="EC" id="5.3.1.9" evidence="4"/>
<dbReference type="AlphaFoldDB" id="A0A5C1ATZ4"/>
<dbReference type="EMBL" id="CP042425">
    <property type="protein sequence ID" value="QEL21072.1"/>
    <property type="molecule type" value="Genomic_DNA"/>
</dbReference>
<evidence type="ECO:0000256" key="2">
    <source>
        <dbReference type="ARBA" id="ARBA00023152"/>
    </source>
</evidence>
<dbReference type="GO" id="GO:0006096">
    <property type="term" value="P:glycolytic process"/>
    <property type="evidence" value="ECO:0007669"/>
    <property type="project" value="UniProtKB-UniPathway"/>
</dbReference>
<dbReference type="GO" id="GO:0097367">
    <property type="term" value="F:carbohydrate derivative binding"/>
    <property type="evidence" value="ECO:0007669"/>
    <property type="project" value="InterPro"/>
</dbReference>
<dbReference type="GO" id="GO:0004347">
    <property type="term" value="F:glucose-6-phosphate isomerase activity"/>
    <property type="evidence" value="ECO:0007669"/>
    <property type="project" value="UniProtKB-EC"/>
</dbReference>
<evidence type="ECO:0000313" key="6">
    <source>
        <dbReference type="Proteomes" id="UP000324974"/>
    </source>
</evidence>
<dbReference type="KEGG" id="lrs:PX52LOC_08201"/>
<dbReference type="PANTHER" id="PTHR11469">
    <property type="entry name" value="GLUCOSE-6-PHOSPHATE ISOMERASE"/>
    <property type="match status" value="1"/>
</dbReference>
<comment type="pathway">
    <text evidence="4">Carbohydrate degradation; glycolysis; D-glyceraldehyde 3-phosphate and glycerone phosphate from D-glucose: step 2/4.</text>
</comment>
<dbReference type="PANTHER" id="PTHR11469:SF1">
    <property type="entry name" value="GLUCOSE-6-PHOSPHATE ISOMERASE"/>
    <property type="match status" value="1"/>
</dbReference>
<evidence type="ECO:0000313" key="5">
    <source>
        <dbReference type="EMBL" id="QEL21072.1"/>
    </source>
</evidence>
<keyword evidence="3 4" id="KW-0413">Isomerase</keyword>
<dbReference type="Gene3D" id="3.40.50.10490">
    <property type="entry name" value="Glucose-6-phosphate isomerase like protein, domain 1"/>
    <property type="match status" value="2"/>
</dbReference>
<dbReference type="SUPFAM" id="SSF53697">
    <property type="entry name" value="SIS domain"/>
    <property type="match status" value="1"/>
</dbReference>
<name>A0A5C1ATZ4_9BACT</name>
<dbReference type="InterPro" id="IPR046348">
    <property type="entry name" value="SIS_dom_sf"/>
</dbReference>
<dbReference type="GO" id="GO:0006094">
    <property type="term" value="P:gluconeogenesis"/>
    <property type="evidence" value="ECO:0007669"/>
    <property type="project" value="UniProtKB-KW"/>
</dbReference>
<keyword evidence="6" id="KW-1185">Reference proteome</keyword>
<dbReference type="GO" id="GO:0005829">
    <property type="term" value="C:cytosol"/>
    <property type="evidence" value="ECO:0007669"/>
    <property type="project" value="TreeGrafter"/>
</dbReference>
<sequence>MQLPDENIEYDYRRLVASTTDAWTPLAELQAKHFLSPEKLDPMRTKLGAIRGQIASERELQNPPAKLQPLQVGYIDLPQKLLDQFRRKGDQSELGKVNRIATRIRENCDRFIVLGIGGSYLAGRVLFESLCHAHHNEMPAKMRMGKPRMYFEGNNLDNDAVQELIELFDHSCVDPDMPEERWGFTVISKSGSTLETAAAFRAFRAEAARFYGPKSEWLRKMIVPVTGMKGKLRDLCKADGFADEDILTIPDDIGDRYSVFTPAGLLPAAIVGLDVRALLLGAAAMTKRFLEEPFERNPVLQFAAVNYLMAEEHGKTTRVMNIWNKKLESVGSWYDQLLSESLGKAGRGPTPISSVCSRDVHSRGQQYQEGTRDKLFNNLIVRQCKQPSIMVGHVERNEDELNAISRRSYPDLLEASYRSASEVYLESARPSADIILPTVTEHTMGQLLQMLMLATAVEGRLAGVNPYGQPGVDVYKNNLMRILKATPNLPKGEVRDAVKGV</sequence>
<organism evidence="5 6">
    <name type="scientific">Limnoglobus roseus</name>
    <dbReference type="NCBI Taxonomy" id="2598579"/>
    <lineage>
        <taxon>Bacteria</taxon>
        <taxon>Pseudomonadati</taxon>
        <taxon>Planctomycetota</taxon>
        <taxon>Planctomycetia</taxon>
        <taxon>Gemmatales</taxon>
        <taxon>Gemmataceae</taxon>
        <taxon>Limnoglobus</taxon>
    </lineage>
</organism>
<dbReference type="GO" id="GO:0051156">
    <property type="term" value="P:glucose 6-phosphate metabolic process"/>
    <property type="evidence" value="ECO:0007669"/>
    <property type="project" value="TreeGrafter"/>
</dbReference>
<dbReference type="RefSeq" id="WP_149115313.1">
    <property type="nucleotide sequence ID" value="NZ_CP042425.1"/>
</dbReference>
<accession>A0A5C1ATZ4</accession>
<dbReference type="InterPro" id="IPR035482">
    <property type="entry name" value="SIS_PGI_2"/>
</dbReference>
<evidence type="ECO:0000256" key="3">
    <source>
        <dbReference type="ARBA" id="ARBA00023235"/>
    </source>
</evidence>
<reference evidence="6" key="1">
    <citation type="submission" date="2019-08" db="EMBL/GenBank/DDBJ databases">
        <title>Limnoglobus roseus gen. nov., sp. nov., a novel freshwater planctomycete with a giant genome from the family Gemmataceae.</title>
        <authorList>
            <person name="Kulichevskaya I.S."/>
            <person name="Naumoff D.G."/>
            <person name="Miroshnikov K."/>
            <person name="Ivanova A."/>
            <person name="Philippov D.A."/>
            <person name="Hakobyan A."/>
            <person name="Rijpstra I.C."/>
            <person name="Sinninghe Damste J.S."/>
            <person name="Liesack W."/>
            <person name="Dedysh S.N."/>
        </authorList>
    </citation>
    <scope>NUCLEOTIDE SEQUENCE [LARGE SCALE GENOMIC DNA]</scope>
    <source>
        <strain evidence="6">PX52</strain>
    </source>
</reference>
<dbReference type="GO" id="GO:0048029">
    <property type="term" value="F:monosaccharide binding"/>
    <property type="evidence" value="ECO:0007669"/>
    <property type="project" value="TreeGrafter"/>
</dbReference>
<keyword evidence="2 4" id="KW-0324">Glycolysis</keyword>
<keyword evidence="1 4" id="KW-0312">Gluconeogenesis</keyword>
<dbReference type="Pfam" id="PF00342">
    <property type="entry name" value="PGI"/>
    <property type="match status" value="1"/>
</dbReference>
<comment type="similarity">
    <text evidence="4">Belongs to the GPI family.</text>
</comment>
<comment type="catalytic activity">
    <reaction evidence="4">
        <text>alpha-D-glucose 6-phosphate = beta-D-fructose 6-phosphate</text>
        <dbReference type="Rhea" id="RHEA:11816"/>
        <dbReference type="ChEBI" id="CHEBI:57634"/>
        <dbReference type="ChEBI" id="CHEBI:58225"/>
        <dbReference type="EC" id="5.3.1.9"/>
    </reaction>
</comment>
<dbReference type="Proteomes" id="UP000324974">
    <property type="component" value="Chromosome"/>
</dbReference>
<dbReference type="PRINTS" id="PR00662">
    <property type="entry name" value="G6PISOMERASE"/>
</dbReference>
<evidence type="ECO:0000256" key="1">
    <source>
        <dbReference type="ARBA" id="ARBA00022432"/>
    </source>
</evidence>
<protein>
    <recommendedName>
        <fullName evidence="4">Glucose-6-phosphate isomerase</fullName>
        <ecNumber evidence="4">5.3.1.9</ecNumber>
    </recommendedName>
</protein>
<proteinExistence type="inferred from homology"/>